<keyword evidence="1" id="KW-0808">Transferase</keyword>
<dbReference type="InterPro" id="IPR022622">
    <property type="entry name" value="DUF3492"/>
</dbReference>
<organism evidence="4 5">
    <name type="scientific">Nonomuraea cavernae</name>
    <dbReference type="NCBI Taxonomy" id="2045107"/>
    <lineage>
        <taxon>Bacteria</taxon>
        <taxon>Bacillati</taxon>
        <taxon>Actinomycetota</taxon>
        <taxon>Actinomycetes</taxon>
        <taxon>Streptosporangiales</taxon>
        <taxon>Streptosporangiaceae</taxon>
        <taxon>Nonomuraea</taxon>
    </lineage>
</organism>
<evidence type="ECO:0000313" key="4">
    <source>
        <dbReference type="EMBL" id="GGO70274.1"/>
    </source>
</evidence>
<reference evidence="4" key="1">
    <citation type="journal article" date="2014" name="Int. J. Syst. Evol. Microbiol.">
        <title>Complete genome sequence of Corynebacterium casei LMG S-19264T (=DSM 44701T), isolated from a smear-ripened cheese.</title>
        <authorList>
            <consortium name="US DOE Joint Genome Institute (JGI-PGF)"/>
            <person name="Walter F."/>
            <person name="Albersmeier A."/>
            <person name="Kalinowski J."/>
            <person name="Ruckert C."/>
        </authorList>
    </citation>
    <scope>NUCLEOTIDE SEQUENCE</scope>
    <source>
        <strain evidence="4">CGMCC 4.7368</strain>
    </source>
</reference>
<dbReference type="AlphaFoldDB" id="A0A918DK17"/>
<evidence type="ECO:0000259" key="2">
    <source>
        <dbReference type="Pfam" id="PF00534"/>
    </source>
</evidence>
<dbReference type="PANTHER" id="PTHR12526:SF636">
    <property type="entry name" value="BLL3647 PROTEIN"/>
    <property type="match status" value="1"/>
</dbReference>
<dbReference type="Pfam" id="PF11997">
    <property type="entry name" value="DUF3492"/>
    <property type="match status" value="1"/>
</dbReference>
<dbReference type="Pfam" id="PF00534">
    <property type="entry name" value="Glycos_transf_1"/>
    <property type="match status" value="1"/>
</dbReference>
<reference evidence="4" key="2">
    <citation type="submission" date="2020-09" db="EMBL/GenBank/DDBJ databases">
        <authorList>
            <person name="Sun Q."/>
            <person name="Zhou Y."/>
        </authorList>
    </citation>
    <scope>NUCLEOTIDE SEQUENCE</scope>
    <source>
        <strain evidence="4">CGMCC 4.7368</strain>
    </source>
</reference>
<gene>
    <name evidence="4" type="primary">icsA</name>
    <name evidence="4" type="ORF">GCM10012289_33340</name>
</gene>
<feature type="domain" description="Glycosyl transferase family 1" evidence="2">
    <location>
        <begin position="284"/>
        <end position="441"/>
    </location>
</feature>
<name>A0A918DK17_9ACTN</name>
<dbReference type="InterPro" id="IPR047691">
    <property type="entry name" value="PelF-like"/>
</dbReference>
<dbReference type="RefSeq" id="WP_189125009.1">
    <property type="nucleotide sequence ID" value="NZ_BMNH01000008.1"/>
</dbReference>
<dbReference type="Proteomes" id="UP000646523">
    <property type="component" value="Unassembled WGS sequence"/>
</dbReference>
<evidence type="ECO:0000313" key="5">
    <source>
        <dbReference type="Proteomes" id="UP000646523"/>
    </source>
</evidence>
<dbReference type="SUPFAM" id="SSF53756">
    <property type="entry name" value="UDP-Glycosyltransferase/glycogen phosphorylase"/>
    <property type="match status" value="1"/>
</dbReference>
<evidence type="ECO:0000259" key="3">
    <source>
        <dbReference type="Pfam" id="PF11997"/>
    </source>
</evidence>
<proteinExistence type="predicted"/>
<evidence type="ECO:0000256" key="1">
    <source>
        <dbReference type="ARBA" id="ARBA00022679"/>
    </source>
</evidence>
<keyword evidence="5" id="KW-1185">Reference proteome</keyword>
<protein>
    <submittedName>
        <fullName evidence="4">Lipopolysaccharide glycosyltransferase, putative</fullName>
    </submittedName>
</protein>
<comment type="caution">
    <text evidence="4">The sequence shown here is derived from an EMBL/GenBank/DDBJ whole genome shotgun (WGS) entry which is preliminary data.</text>
</comment>
<dbReference type="Gene3D" id="3.40.50.2000">
    <property type="entry name" value="Glycogen Phosphorylase B"/>
    <property type="match status" value="2"/>
</dbReference>
<accession>A0A918DK17</accession>
<feature type="domain" description="DUF3492" evidence="3">
    <location>
        <begin position="1"/>
        <end position="263"/>
    </location>
</feature>
<dbReference type="NCBIfam" id="NF038011">
    <property type="entry name" value="PelF"/>
    <property type="match status" value="1"/>
</dbReference>
<dbReference type="PANTHER" id="PTHR12526">
    <property type="entry name" value="GLYCOSYLTRANSFERASE"/>
    <property type="match status" value="1"/>
</dbReference>
<dbReference type="GO" id="GO:0016757">
    <property type="term" value="F:glycosyltransferase activity"/>
    <property type="evidence" value="ECO:0007669"/>
    <property type="project" value="InterPro"/>
</dbReference>
<dbReference type="EMBL" id="BMNH01000008">
    <property type="protein sequence ID" value="GGO70274.1"/>
    <property type="molecule type" value="Genomic_DNA"/>
</dbReference>
<sequence length="475" mass="52359">MKVTFVSEGTYPFAMGGVSVWMDQLIRGMPAYRWDVVTMTVDGAERPVWDLPDNLDQVISMPLWKTDYRRSPRAPGPAFEQAYERFLHMVLTPAVMGAGSAEFLEVLEALFRYAHAGGDLAGALTTNESLTQLMDSWYWNRTDGINLADAITAGHLMGHMLRPLAEPPLRTDLTHVAMNGLSMLVAMVAKWQYGTPIVLSEHGVYLRERYLQYVNEPVSHAVRVLLLSFFRRLAGASYVAADRIAPHSSYNKRWQIHNGADPDRIRIMYNGVDPYDFPLAETEPETPTLVFMGRVDPLKDLHTLIRAFAIVRDKIPDARLSIFGGVPFGNESYKESCAALVAELGLQDSAIFEGRVSSPVDAYHAGHVVMLTSISEGFPYTVVEAMACGRPVVCTNVGGVAEAVADAGFVVPPRDHVAVADAAVRLLKDAALRRRLGAIARGRVLDRFTLRQSLDDYRGVYEELIPVGGGPEAHG</sequence>
<dbReference type="InterPro" id="IPR001296">
    <property type="entry name" value="Glyco_trans_1"/>
</dbReference>